<dbReference type="InterPro" id="IPR050782">
    <property type="entry name" value="PP1_regulatory_subunit_3"/>
</dbReference>
<dbReference type="HOGENOM" id="CLU_014459_1_0_1"/>
<dbReference type="InterPro" id="IPR038175">
    <property type="entry name" value="CBM21_dom_sf"/>
</dbReference>
<feature type="compositionally biased region" description="Low complexity" evidence="1">
    <location>
        <begin position="1"/>
        <end position="15"/>
    </location>
</feature>
<gene>
    <name evidence="3" type="ORF">M408DRAFT_63529</name>
</gene>
<sequence>MPYLSPSSSTVTTSPDDLDAESSRPSHRRTRSATPTFSTETGPGAFTPLVGLPRRQRQFEKRTLFQIAPDDDDEQENNPPQTQTAPKAKPQIQVSSPPTPPAVNAVPFPTSSEGPVESSLPFPSLDPPATPGSTSRASSISRSGSTPIVLANGKTLKPSLKSSISSPQITDWRAQHPRSRSEPSTPLIPKTVHFPEKKDNLENVVLFEKTGRPRAVSGNADDTETETEGYDSPANAAILAGNSKNFQFSSDKAQQQQQFGLEIDTEKSTPVPFIDHSAFANVHVETLVFPRTRPPTLRGSILVKNVAFEKAVALRFTLDNWQTTSEVVCRHVCTLPSLPSPFPPERETPGVPPVAWDRFSFMVRLEDVERKLAERTIFFAARFSASGVGEWWDNNKGANYKLIFRKAPTTTTPQPAKGPPPSPLRFGDGPKRMFPGLDLRPSTMTIPSSDPEIPPLRLKKPFSPSSSPPKSAPSAPSTSSINVTAAPPPPGGAHQRSVSGSSIASSGSSGSLKLSNYASPTSPVPAGGASHRNSISMMLGPVVGGQPISLPPAPPSANRDTLGIYRSLPGGDGSSDTPRRSPANSFISTPGGSTSITPTPTSLGPPFTPSTPDRTPSANPNGNANGVTSNGSSYPFTASTTDSTYAALVEKWCFHQSPAPSKDASPSSEMSTPGLGVPAGSMSMHGGNGATSGFEAAAAGYGSAYGYGHHRPVLSKPLSLKP</sequence>
<dbReference type="EMBL" id="KN824280">
    <property type="protein sequence ID" value="KIM32469.1"/>
    <property type="molecule type" value="Genomic_DNA"/>
</dbReference>
<feature type="compositionally biased region" description="Low complexity" evidence="1">
    <location>
        <begin position="131"/>
        <end position="148"/>
    </location>
</feature>
<feature type="region of interest" description="Disordered" evidence="1">
    <location>
        <begin position="407"/>
        <end position="532"/>
    </location>
</feature>
<dbReference type="GO" id="GO:0008157">
    <property type="term" value="F:protein phosphatase 1 binding"/>
    <property type="evidence" value="ECO:0007669"/>
    <property type="project" value="TreeGrafter"/>
</dbReference>
<dbReference type="AlphaFoldDB" id="A0A0C3BK61"/>
<proteinExistence type="predicted"/>
<dbReference type="GO" id="GO:0005979">
    <property type="term" value="P:regulation of glycogen biosynthetic process"/>
    <property type="evidence" value="ECO:0007669"/>
    <property type="project" value="TreeGrafter"/>
</dbReference>
<dbReference type="OrthoDB" id="1881at2759"/>
<feature type="region of interest" description="Disordered" evidence="1">
    <location>
        <begin position="657"/>
        <end position="693"/>
    </location>
</feature>
<evidence type="ECO:0000313" key="4">
    <source>
        <dbReference type="Proteomes" id="UP000054097"/>
    </source>
</evidence>
<feature type="region of interest" description="Disordered" evidence="1">
    <location>
        <begin position="1"/>
        <end position="191"/>
    </location>
</feature>
<evidence type="ECO:0000256" key="1">
    <source>
        <dbReference type="SAM" id="MobiDB-lite"/>
    </source>
</evidence>
<keyword evidence="4" id="KW-1185">Reference proteome</keyword>
<feature type="compositionally biased region" description="Polar residues" evidence="1">
    <location>
        <begin position="512"/>
        <end position="521"/>
    </location>
</feature>
<feature type="compositionally biased region" description="Low complexity" evidence="1">
    <location>
        <begin position="657"/>
        <end position="668"/>
    </location>
</feature>
<dbReference type="Proteomes" id="UP000054097">
    <property type="component" value="Unassembled WGS sequence"/>
</dbReference>
<dbReference type="GO" id="GO:2001069">
    <property type="term" value="F:glycogen binding"/>
    <property type="evidence" value="ECO:0007669"/>
    <property type="project" value="TreeGrafter"/>
</dbReference>
<dbReference type="PROSITE" id="PS51159">
    <property type="entry name" value="CBM21"/>
    <property type="match status" value="1"/>
</dbReference>
<accession>A0A0C3BK61</accession>
<feature type="compositionally biased region" description="Polar residues" evidence="1">
    <location>
        <begin position="610"/>
        <end position="639"/>
    </location>
</feature>
<dbReference type="PANTHER" id="PTHR12307">
    <property type="entry name" value="PROTEIN PHOSPHATASE 1 REGULATORY SUBUNIT"/>
    <property type="match status" value="1"/>
</dbReference>
<evidence type="ECO:0000259" key="2">
    <source>
        <dbReference type="PROSITE" id="PS51159"/>
    </source>
</evidence>
<dbReference type="PANTHER" id="PTHR12307:SF36">
    <property type="entry name" value="GLYCOGEN-BINDING SUBUNIT 76A"/>
    <property type="match status" value="1"/>
</dbReference>
<reference evidence="3 4" key="1">
    <citation type="submission" date="2014-04" db="EMBL/GenBank/DDBJ databases">
        <authorList>
            <consortium name="DOE Joint Genome Institute"/>
            <person name="Kuo A."/>
            <person name="Zuccaro A."/>
            <person name="Kohler A."/>
            <person name="Nagy L.G."/>
            <person name="Floudas D."/>
            <person name="Copeland A."/>
            <person name="Barry K.W."/>
            <person name="Cichocki N."/>
            <person name="Veneault-Fourrey C."/>
            <person name="LaButti K."/>
            <person name="Lindquist E.A."/>
            <person name="Lipzen A."/>
            <person name="Lundell T."/>
            <person name="Morin E."/>
            <person name="Murat C."/>
            <person name="Sun H."/>
            <person name="Tunlid A."/>
            <person name="Henrissat B."/>
            <person name="Grigoriev I.V."/>
            <person name="Hibbett D.S."/>
            <person name="Martin F."/>
            <person name="Nordberg H.P."/>
            <person name="Cantor M.N."/>
            <person name="Hua S.X."/>
        </authorList>
    </citation>
    <scope>NUCLEOTIDE SEQUENCE [LARGE SCALE GENOMIC DNA]</scope>
    <source>
        <strain evidence="3 4">MAFF 305830</strain>
    </source>
</reference>
<feature type="domain" description="CBM21" evidence="2">
    <location>
        <begin position="276"/>
        <end position="403"/>
    </location>
</feature>
<evidence type="ECO:0000313" key="3">
    <source>
        <dbReference type="EMBL" id="KIM32469.1"/>
    </source>
</evidence>
<name>A0A0C3BK61_SERVB</name>
<feature type="compositionally biased region" description="Polar residues" evidence="1">
    <location>
        <begin position="32"/>
        <end position="41"/>
    </location>
</feature>
<organism evidence="3 4">
    <name type="scientific">Serendipita vermifera MAFF 305830</name>
    <dbReference type="NCBI Taxonomy" id="933852"/>
    <lineage>
        <taxon>Eukaryota</taxon>
        <taxon>Fungi</taxon>
        <taxon>Dikarya</taxon>
        <taxon>Basidiomycota</taxon>
        <taxon>Agaricomycotina</taxon>
        <taxon>Agaricomycetes</taxon>
        <taxon>Sebacinales</taxon>
        <taxon>Serendipitaceae</taxon>
        <taxon>Serendipita</taxon>
    </lineage>
</organism>
<dbReference type="Pfam" id="PF03370">
    <property type="entry name" value="CBM_21"/>
    <property type="match status" value="1"/>
</dbReference>
<feature type="compositionally biased region" description="Low complexity" evidence="1">
    <location>
        <begin position="497"/>
        <end position="511"/>
    </location>
</feature>
<dbReference type="InterPro" id="IPR005036">
    <property type="entry name" value="CBM21_dom"/>
</dbReference>
<feature type="compositionally biased region" description="Low complexity" evidence="1">
    <location>
        <begin position="155"/>
        <end position="170"/>
    </location>
</feature>
<reference evidence="4" key="2">
    <citation type="submission" date="2015-01" db="EMBL/GenBank/DDBJ databases">
        <title>Evolutionary Origins and Diversification of the Mycorrhizal Mutualists.</title>
        <authorList>
            <consortium name="DOE Joint Genome Institute"/>
            <consortium name="Mycorrhizal Genomics Consortium"/>
            <person name="Kohler A."/>
            <person name="Kuo A."/>
            <person name="Nagy L.G."/>
            <person name="Floudas D."/>
            <person name="Copeland A."/>
            <person name="Barry K.W."/>
            <person name="Cichocki N."/>
            <person name="Veneault-Fourrey C."/>
            <person name="LaButti K."/>
            <person name="Lindquist E.A."/>
            <person name="Lipzen A."/>
            <person name="Lundell T."/>
            <person name="Morin E."/>
            <person name="Murat C."/>
            <person name="Riley R."/>
            <person name="Ohm R."/>
            <person name="Sun H."/>
            <person name="Tunlid A."/>
            <person name="Henrissat B."/>
            <person name="Grigoriev I.V."/>
            <person name="Hibbett D.S."/>
            <person name="Martin F."/>
        </authorList>
    </citation>
    <scope>NUCLEOTIDE SEQUENCE [LARGE SCALE GENOMIC DNA]</scope>
    <source>
        <strain evidence="4">MAFF 305830</strain>
    </source>
</reference>
<dbReference type="Gene3D" id="2.60.40.2440">
    <property type="entry name" value="Carbohydrate binding type-21 domain"/>
    <property type="match status" value="1"/>
</dbReference>
<feature type="region of interest" description="Disordered" evidence="1">
    <location>
        <begin position="546"/>
        <end position="639"/>
    </location>
</feature>
<feature type="compositionally biased region" description="Low complexity" evidence="1">
    <location>
        <begin position="585"/>
        <end position="605"/>
    </location>
</feature>
<dbReference type="GO" id="GO:0000164">
    <property type="term" value="C:protein phosphatase type 1 complex"/>
    <property type="evidence" value="ECO:0007669"/>
    <property type="project" value="TreeGrafter"/>
</dbReference>
<protein>
    <submittedName>
        <fullName evidence="3">Carbohydrate-binding module family 21 protein</fullName>
    </submittedName>
</protein>
<dbReference type="STRING" id="933852.A0A0C3BK61"/>